<evidence type="ECO:0000313" key="2">
    <source>
        <dbReference type="EMBL" id="WNG49025.1"/>
    </source>
</evidence>
<gene>
    <name evidence="2" type="ORF">F0U60_36585</name>
</gene>
<reference evidence="2 3" key="1">
    <citation type="submission" date="2019-08" db="EMBL/GenBank/DDBJ databases">
        <title>Archangium and Cystobacter genomes.</title>
        <authorList>
            <person name="Chen I.-C.K."/>
            <person name="Wielgoss S."/>
        </authorList>
    </citation>
    <scope>NUCLEOTIDE SEQUENCE [LARGE SCALE GENOMIC DNA]</scope>
    <source>
        <strain evidence="2 3">Cbm 6</strain>
    </source>
</reference>
<keyword evidence="3" id="KW-1185">Reference proteome</keyword>
<dbReference type="RefSeq" id="WP_395806695.1">
    <property type="nucleotide sequence ID" value="NZ_CP043494.1"/>
</dbReference>
<proteinExistence type="predicted"/>
<dbReference type="EMBL" id="CP043494">
    <property type="protein sequence ID" value="WNG49025.1"/>
    <property type="molecule type" value="Genomic_DNA"/>
</dbReference>
<feature type="signal peptide" evidence="1">
    <location>
        <begin position="1"/>
        <end position="23"/>
    </location>
</feature>
<evidence type="ECO:0000313" key="3">
    <source>
        <dbReference type="Proteomes" id="UP001611383"/>
    </source>
</evidence>
<dbReference type="Proteomes" id="UP001611383">
    <property type="component" value="Chromosome"/>
</dbReference>
<accession>A0ABY9X0V1</accession>
<evidence type="ECO:0000256" key="1">
    <source>
        <dbReference type="SAM" id="SignalP"/>
    </source>
</evidence>
<feature type="chain" id="PRO_5046645020" evidence="1">
    <location>
        <begin position="24"/>
        <end position="195"/>
    </location>
</feature>
<keyword evidence="1" id="KW-0732">Signal</keyword>
<organism evidence="2 3">
    <name type="scientific">Archangium minus</name>
    <dbReference type="NCBI Taxonomy" id="83450"/>
    <lineage>
        <taxon>Bacteria</taxon>
        <taxon>Pseudomonadati</taxon>
        <taxon>Myxococcota</taxon>
        <taxon>Myxococcia</taxon>
        <taxon>Myxococcales</taxon>
        <taxon>Cystobacterineae</taxon>
        <taxon>Archangiaceae</taxon>
        <taxon>Archangium</taxon>
    </lineage>
</organism>
<protein>
    <submittedName>
        <fullName evidence="2">Uncharacterized protein</fullName>
    </submittedName>
</protein>
<name>A0ABY9X0V1_9BACT</name>
<sequence length="195" mass="21031">MKLPNALRALLPAVLLLCMPASATSMLRADLPELAQTADSIVHGTVRRVESRWSGDGRRIITDVEIQVTEALKGQASSTVLVTQPGGRVGDIGQMVSGLATFSPGEEVVLFLERRGPQAFRVSGMAQGKYKVQRTEGGTSAMAVPEPTGDTLLLDPDTRQPTRSSLRTMTLSELKASIRTALQQQPPVRAQEKRQ</sequence>